<sequence length="248" mass="28221">MTDKWDFYFCRVDDQPASIFVDLGIAGDAPMRTLPVMAYVRVFMRRPRPDGLSSNEDFEELKSIEDCLDQQLSSSTSVYVGRNTSNACRDFYFYTTATTSWKEDVSLALAAFADLRFESGTRDDPEWKAYLGFLHPSEEEMERIQNRRACEALENAGDKLAAERPIEHWAYFNQSTDRTAFIEKAEALGYKVLDTWPPDAESERFGVNVGASGIPSLQNIDDLTIPLWRAARECNGEYDGWETEVVRG</sequence>
<gene>
    <name evidence="3" type="ORF">G7Y82_01235</name>
</gene>
<evidence type="ECO:0000313" key="3">
    <source>
        <dbReference type="EMBL" id="NKF20920.1"/>
    </source>
</evidence>
<dbReference type="Proteomes" id="UP000653472">
    <property type="component" value="Unassembled WGS sequence"/>
</dbReference>
<dbReference type="Pfam" id="PF05117">
    <property type="entry name" value="DUF695"/>
    <property type="match status" value="1"/>
</dbReference>
<evidence type="ECO:0000259" key="2">
    <source>
        <dbReference type="Pfam" id="PF06877"/>
    </source>
</evidence>
<organism evidence="3 4">
    <name type="scientific">Solimonas marina</name>
    <dbReference type="NCBI Taxonomy" id="2714601"/>
    <lineage>
        <taxon>Bacteria</taxon>
        <taxon>Pseudomonadati</taxon>
        <taxon>Pseudomonadota</taxon>
        <taxon>Gammaproteobacteria</taxon>
        <taxon>Nevskiales</taxon>
        <taxon>Nevskiaceae</taxon>
        <taxon>Solimonas</taxon>
    </lineage>
</organism>
<proteinExistence type="predicted"/>
<dbReference type="RefSeq" id="WP_168146177.1">
    <property type="nucleotide sequence ID" value="NZ_JAAVXB010000001.1"/>
</dbReference>
<dbReference type="EMBL" id="JAAVXB010000001">
    <property type="protein sequence ID" value="NKF20920.1"/>
    <property type="molecule type" value="Genomic_DNA"/>
</dbReference>
<evidence type="ECO:0000259" key="1">
    <source>
        <dbReference type="Pfam" id="PF05117"/>
    </source>
</evidence>
<feature type="domain" description="Regulator of ribonuclease activity B" evidence="2">
    <location>
        <begin position="144"/>
        <end position="243"/>
    </location>
</feature>
<dbReference type="InterPro" id="IPR036701">
    <property type="entry name" value="RraB-like_sf"/>
</dbReference>
<dbReference type="Pfam" id="PF06877">
    <property type="entry name" value="RraB"/>
    <property type="match status" value="1"/>
</dbReference>
<dbReference type="SUPFAM" id="SSF89946">
    <property type="entry name" value="Hypothetical protein VC0424"/>
    <property type="match status" value="1"/>
</dbReference>
<protein>
    <submittedName>
        <fullName evidence="3">DUF695 domain-containing protein</fullName>
    </submittedName>
</protein>
<keyword evidence="4" id="KW-1185">Reference proteome</keyword>
<dbReference type="Gene3D" id="3.30.70.970">
    <property type="entry name" value="RraB-like"/>
    <property type="match status" value="1"/>
</dbReference>
<dbReference type="AlphaFoldDB" id="A0A969W7B6"/>
<evidence type="ECO:0000313" key="4">
    <source>
        <dbReference type="Proteomes" id="UP000653472"/>
    </source>
</evidence>
<name>A0A969W7B6_9GAMM</name>
<reference evidence="3" key="1">
    <citation type="submission" date="2020-03" db="EMBL/GenBank/DDBJ databases">
        <title>Solimonas marina sp. nov., isolated from deep seawater of the Pacific Ocean.</title>
        <authorList>
            <person name="Liu X."/>
            <person name="Lai Q."/>
            <person name="Sun F."/>
            <person name="Gai Y."/>
            <person name="Li G."/>
            <person name="Shao Z."/>
        </authorList>
    </citation>
    <scope>NUCLEOTIDE SEQUENCE</scope>
    <source>
        <strain evidence="3">C16B3</strain>
    </source>
</reference>
<comment type="caution">
    <text evidence="3">The sequence shown here is derived from an EMBL/GenBank/DDBJ whole genome shotgun (WGS) entry which is preliminary data.</text>
</comment>
<accession>A0A969W7B6</accession>
<dbReference type="InterPro" id="IPR016097">
    <property type="entry name" value="DUF695"/>
</dbReference>
<feature type="domain" description="DUF695" evidence="1">
    <location>
        <begin position="3"/>
        <end position="134"/>
    </location>
</feature>
<dbReference type="InterPro" id="IPR009671">
    <property type="entry name" value="RraB_dom"/>
</dbReference>